<dbReference type="EMBL" id="CM001884">
    <property type="protein sequence ID" value="EOY26146.1"/>
    <property type="molecule type" value="Genomic_DNA"/>
</dbReference>
<dbReference type="AlphaFoldDB" id="A0A061G9C0"/>
<name>A0A061G9C0_THECC</name>
<reference evidence="1 2" key="1">
    <citation type="journal article" date="2013" name="Genome Biol.">
        <title>The genome sequence of the most widely cultivated cacao type and its use to identify candidate genes regulating pod color.</title>
        <authorList>
            <person name="Motamayor J.C."/>
            <person name="Mockaitis K."/>
            <person name="Schmutz J."/>
            <person name="Haiminen N."/>
            <person name="Iii D.L."/>
            <person name="Cornejo O."/>
            <person name="Findley S.D."/>
            <person name="Zheng P."/>
            <person name="Utro F."/>
            <person name="Royaert S."/>
            <person name="Saski C."/>
            <person name="Jenkins J."/>
            <person name="Podicheti R."/>
            <person name="Zhao M."/>
            <person name="Scheffler B.E."/>
            <person name="Stack J.C."/>
            <person name="Feltus F.A."/>
            <person name="Mustiga G.M."/>
            <person name="Amores F."/>
            <person name="Phillips W."/>
            <person name="Marelli J.P."/>
            <person name="May G.D."/>
            <person name="Shapiro H."/>
            <person name="Ma J."/>
            <person name="Bustamante C.D."/>
            <person name="Schnell R.J."/>
            <person name="Main D."/>
            <person name="Gilbert D."/>
            <person name="Parida L."/>
            <person name="Kuhn D.N."/>
        </authorList>
    </citation>
    <scope>NUCLEOTIDE SEQUENCE [LARGE SCALE GENOMIC DNA]</scope>
    <source>
        <strain evidence="2">cv. Matina 1-6</strain>
    </source>
</reference>
<evidence type="ECO:0000313" key="2">
    <source>
        <dbReference type="Proteomes" id="UP000026915"/>
    </source>
</evidence>
<gene>
    <name evidence="1" type="ORF">TCM_027559</name>
</gene>
<proteinExistence type="predicted"/>
<dbReference type="Proteomes" id="UP000026915">
    <property type="component" value="Chromosome 6"/>
</dbReference>
<dbReference type="HOGENOM" id="CLU_2201834_0_0_1"/>
<organism evidence="1 2">
    <name type="scientific">Theobroma cacao</name>
    <name type="common">Cacao</name>
    <name type="synonym">Cocoa</name>
    <dbReference type="NCBI Taxonomy" id="3641"/>
    <lineage>
        <taxon>Eukaryota</taxon>
        <taxon>Viridiplantae</taxon>
        <taxon>Streptophyta</taxon>
        <taxon>Embryophyta</taxon>
        <taxon>Tracheophyta</taxon>
        <taxon>Spermatophyta</taxon>
        <taxon>Magnoliopsida</taxon>
        <taxon>eudicotyledons</taxon>
        <taxon>Gunneridae</taxon>
        <taxon>Pentapetalae</taxon>
        <taxon>rosids</taxon>
        <taxon>malvids</taxon>
        <taxon>Malvales</taxon>
        <taxon>Malvaceae</taxon>
        <taxon>Byttnerioideae</taxon>
        <taxon>Theobroma</taxon>
    </lineage>
</organism>
<dbReference type="InParanoid" id="A0A061G9C0"/>
<evidence type="ECO:0000313" key="1">
    <source>
        <dbReference type="EMBL" id="EOY26146.1"/>
    </source>
</evidence>
<protein>
    <submittedName>
        <fullName evidence="1">Uncharacterized protein</fullName>
    </submittedName>
</protein>
<accession>A0A061G9C0</accession>
<keyword evidence="2" id="KW-1185">Reference proteome</keyword>
<dbReference type="Gramene" id="EOY26146">
    <property type="protein sequence ID" value="EOY26146"/>
    <property type="gene ID" value="TCM_027559"/>
</dbReference>
<sequence length="108" mass="12824">MLVDLLPHSNLYIVNGYFEESTKYMDQFKPSRAWWKIKIKLEGKDKLLKVSLRFQIYLRPIISYIVCKPSRYTTSPSIRHWKTIGRVLEYLKGTLELGLFYGNYSTIL</sequence>